<keyword evidence="2" id="KW-1185">Reference proteome</keyword>
<dbReference type="GeneID" id="6446780"/>
<evidence type="ECO:0000313" key="2">
    <source>
        <dbReference type="Proteomes" id="UP000203832"/>
    </source>
</evidence>
<dbReference type="EMBL" id="DQ832317">
    <property type="protein sequence ID" value="ABI79294.1"/>
    <property type="molecule type" value="Genomic_DNA"/>
</dbReference>
<dbReference type="Proteomes" id="UP000203832">
    <property type="component" value="Segment"/>
</dbReference>
<dbReference type="KEGG" id="vg:6446780"/>
<dbReference type="RefSeq" id="YP_002003726.1">
    <property type="nucleotide sequence ID" value="NC_011041.1"/>
</dbReference>
<accession>B3RH13</accession>
<organism evidence="1 2">
    <name type="scientific">Escherichia phage V5</name>
    <dbReference type="NCBI Taxonomy" id="399183"/>
    <lineage>
        <taxon>Viruses</taxon>
        <taxon>Duplodnaviria</taxon>
        <taxon>Heunggongvirae</taxon>
        <taxon>Uroviricota</taxon>
        <taxon>Caudoviricetes</taxon>
        <taxon>Vequintavirinae</taxon>
        <taxon>Vequintavirus</taxon>
        <taxon>Vequintavirus V5</taxon>
    </lineage>
</organism>
<proteinExistence type="predicted"/>
<protein>
    <submittedName>
        <fullName evidence="1">Uncharacterized protein</fullName>
    </submittedName>
</protein>
<evidence type="ECO:0000313" key="1">
    <source>
        <dbReference type="EMBL" id="ABI79294.1"/>
    </source>
</evidence>
<reference evidence="1 2" key="1">
    <citation type="journal article" date="2013" name="Virol. J.">
        <title>The host-range, genomics and proteomics of Escherichia coli O157:H7 bacteriophage rV5.</title>
        <authorList>
            <person name="Kropinski A.M."/>
            <person name="Waddell T."/>
            <person name="Meng J."/>
            <person name="Franklin K."/>
            <person name="Ackermann H.W."/>
            <person name="Ahmed R."/>
            <person name="Mazzocco A."/>
            <person name="Yates J."/>
            <person name="Lingohr E.J."/>
            <person name="Johnson R.P."/>
        </authorList>
    </citation>
    <scope>NUCLEOTIDE SEQUENCE [LARGE SCALE GENOMIC DNA]</scope>
</reference>
<name>B3RH13_9CAUD</name>
<sequence length="26" mass="2878">MVSSILSHPVCWKTQIFIITAACLKS</sequence>